<dbReference type="Proteomes" id="UP000275076">
    <property type="component" value="Unassembled WGS sequence"/>
</dbReference>
<dbReference type="AlphaFoldDB" id="A0A3R9PJZ7"/>
<keyword evidence="6" id="KW-0479">Metal-binding</keyword>
<evidence type="ECO:0000259" key="14">
    <source>
        <dbReference type="Pfam" id="PF09084"/>
    </source>
</evidence>
<dbReference type="PANTHER" id="PTHR31528:SF1">
    <property type="entry name" value="4-AMINO-5-HYDROXYMETHYL-2-METHYLPYRIMIDINE PHOSPHATE SYNTHASE THI11-RELATED"/>
    <property type="match status" value="1"/>
</dbReference>
<dbReference type="Gene3D" id="3.40.190.10">
    <property type="entry name" value="Periplasmic binding protein-like II"/>
    <property type="match status" value="2"/>
</dbReference>
<keyword evidence="16" id="KW-1185">Reference proteome</keyword>
<evidence type="ECO:0000313" key="15">
    <source>
        <dbReference type="EMBL" id="RSL32433.1"/>
    </source>
</evidence>
<keyword evidence="13" id="KW-0732">Signal</keyword>
<evidence type="ECO:0000256" key="3">
    <source>
        <dbReference type="ARBA" id="ARBA00009406"/>
    </source>
</evidence>
<dbReference type="Pfam" id="PF09084">
    <property type="entry name" value="NMT1"/>
    <property type="match status" value="1"/>
</dbReference>
<evidence type="ECO:0000256" key="9">
    <source>
        <dbReference type="ARBA" id="ARBA00023004"/>
    </source>
</evidence>
<reference evidence="15 16" key="1">
    <citation type="submission" date="2018-10" db="EMBL/GenBank/DDBJ databases">
        <title>Draft genome sequence of Bacillus salarius IM0101, isolated from a hypersaline soil in Inner Mongolia, China.</title>
        <authorList>
            <person name="Yamprayoonswat W."/>
            <person name="Boonvisut S."/>
            <person name="Jumpathong W."/>
            <person name="Sittihan S."/>
            <person name="Ruangsuj P."/>
            <person name="Wanthongcharoen S."/>
            <person name="Thongpramul N."/>
            <person name="Pimmason S."/>
            <person name="Yu B."/>
            <person name="Yasawong M."/>
        </authorList>
    </citation>
    <scope>NUCLEOTIDE SEQUENCE [LARGE SCALE GENOMIC DNA]</scope>
    <source>
        <strain evidence="15 16">IM0101</strain>
    </source>
</reference>
<feature type="region of interest" description="Disordered" evidence="12">
    <location>
        <begin position="29"/>
        <end position="48"/>
    </location>
</feature>
<dbReference type="GO" id="GO:0016740">
    <property type="term" value="F:transferase activity"/>
    <property type="evidence" value="ECO:0007669"/>
    <property type="project" value="UniProtKB-KW"/>
</dbReference>
<evidence type="ECO:0000256" key="1">
    <source>
        <dbReference type="ARBA" id="ARBA00003469"/>
    </source>
</evidence>
<comment type="pathway">
    <text evidence="2">Cofactor biosynthesis; thiamine diphosphate biosynthesis.</text>
</comment>
<dbReference type="EMBL" id="RBVX01000015">
    <property type="protein sequence ID" value="RSL32433.1"/>
    <property type="molecule type" value="Genomic_DNA"/>
</dbReference>
<evidence type="ECO:0000256" key="6">
    <source>
        <dbReference type="ARBA" id="ARBA00022723"/>
    </source>
</evidence>
<dbReference type="GO" id="GO:0009228">
    <property type="term" value="P:thiamine biosynthetic process"/>
    <property type="evidence" value="ECO:0007669"/>
    <property type="project" value="UniProtKB-KW"/>
</dbReference>
<gene>
    <name evidence="15" type="ORF">D7Z54_15985</name>
</gene>
<evidence type="ECO:0000256" key="7">
    <source>
        <dbReference type="ARBA" id="ARBA00022898"/>
    </source>
</evidence>
<name>A0A3R9PJZ7_9BACI</name>
<evidence type="ECO:0000256" key="13">
    <source>
        <dbReference type="SAM" id="SignalP"/>
    </source>
</evidence>
<keyword evidence="5 15" id="KW-0808">Transferase</keyword>
<proteinExistence type="inferred from homology"/>
<evidence type="ECO:0000256" key="12">
    <source>
        <dbReference type="SAM" id="MobiDB-lite"/>
    </source>
</evidence>
<comment type="subunit">
    <text evidence="4">Homodimer.</text>
</comment>
<evidence type="ECO:0000256" key="4">
    <source>
        <dbReference type="ARBA" id="ARBA00011738"/>
    </source>
</evidence>
<dbReference type="GO" id="GO:0046872">
    <property type="term" value="F:metal ion binding"/>
    <property type="evidence" value="ECO:0007669"/>
    <property type="project" value="UniProtKB-KW"/>
</dbReference>
<comment type="similarity">
    <text evidence="3">Belongs to the NMT1/THI5 family.</text>
</comment>
<evidence type="ECO:0000256" key="10">
    <source>
        <dbReference type="ARBA" id="ARBA00033171"/>
    </source>
</evidence>
<feature type="chain" id="PRO_5038405577" description="Thiamine pyrimidine synthase" evidence="13">
    <location>
        <begin position="22"/>
        <end position="345"/>
    </location>
</feature>
<comment type="function">
    <text evidence="1">Responsible for the formation of the pyrimidine heterocycle in the thiamine biosynthesis pathway. Catalyzes the formation of hydroxymethylpyrimidine phosphate (HMP-P) from histidine and pyridoxal phosphate (PLP). The protein uses PLP and the active site histidine to form HMP-P, generating an inactive enzyme. The enzyme can only undergo a single turnover, which suggests it is a suicide enzyme.</text>
</comment>
<dbReference type="SUPFAM" id="SSF53850">
    <property type="entry name" value="Periplasmic binding protein-like II"/>
    <property type="match status" value="1"/>
</dbReference>
<sequence>MFKFNKNVLLMGSIFFLLILAACGEEEGTEEASGSDGGEGTESTEAAGEELESAKLVLNWFPKSQMGGFFAAQSEGYFEENGLDVDIQPGGPEVSTIQMVAAGDADFGLAHADQLLLARNQGMELVALGASLQNSPQALMFHEEAGLEDFEDMNGRQAYIEPGIPYWEYLMNEYDLSEVQQLSYNGQHTNFMNEPESVSQSFVTSEPYFMEREGIDVDTKLISESGYDPYNVVLFVTKDYLEGNEATVEKFMSAYQPGWEYYEDSYEEVNEVIHEANENIAVEELKFEAEAQHDFVYGGDAEENGVGHMTEDRWGKLIDQLYELELLDEQVDPNEVFTTEYLSEN</sequence>
<evidence type="ECO:0000313" key="16">
    <source>
        <dbReference type="Proteomes" id="UP000275076"/>
    </source>
</evidence>
<feature type="signal peptide" evidence="13">
    <location>
        <begin position="1"/>
        <end position="21"/>
    </location>
</feature>
<organism evidence="15 16">
    <name type="scientific">Salibacterium salarium</name>
    <dbReference type="NCBI Taxonomy" id="284579"/>
    <lineage>
        <taxon>Bacteria</taxon>
        <taxon>Bacillati</taxon>
        <taxon>Bacillota</taxon>
        <taxon>Bacilli</taxon>
        <taxon>Bacillales</taxon>
        <taxon>Bacillaceae</taxon>
    </lineage>
</organism>
<protein>
    <recommendedName>
        <fullName evidence="10">Thiamine pyrimidine synthase</fullName>
    </recommendedName>
</protein>
<accession>A0A3R9PJZ7</accession>
<comment type="caution">
    <text evidence="15">The sequence shown here is derived from an EMBL/GenBank/DDBJ whole genome shotgun (WGS) entry which is preliminary data.</text>
</comment>
<dbReference type="PANTHER" id="PTHR31528">
    <property type="entry name" value="4-AMINO-5-HYDROXYMETHYL-2-METHYLPYRIMIDINE PHOSPHATE SYNTHASE THI11-RELATED"/>
    <property type="match status" value="1"/>
</dbReference>
<dbReference type="InterPro" id="IPR027939">
    <property type="entry name" value="NMT1/THI5"/>
</dbReference>
<keyword evidence="9" id="KW-0408">Iron</keyword>
<keyword evidence="8" id="KW-0784">Thiamine biosynthesis</keyword>
<dbReference type="OrthoDB" id="9815602at2"/>
<evidence type="ECO:0000256" key="11">
    <source>
        <dbReference type="ARBA" id="ARBA00048179"/>
    </source>
</evidence>
<keyword evidence="7" id="KW-0663">Pyridoxal phosphate</keyword>
<evidence type="ECO:0000256" key="2">
    <source>
        <dbReference type="ARBA" id="ARBA00004948"/>
    </source>
</evidence>
<dbReference type="PROSITE" id="PS51257">
    <property type="entry name" value="PROKAR_LIPOPROTEIN"/>
    <property type="match status" value="1"/>
</dbReference>
<evidence type="ECO:0000256" key="8">
    <source>
        <dbReference type="ARBA" id="ARBA00022977"/>
    </source>
</evidence>
<evidence type="ECO:0000256" key="5">
    <source>
        <dbReference type="ARBA" id="ARBA00022679"/>
    </source>
</evidence>
<comment type="catalytic activity">
    <reaction evidence="11">
        <text>N(6)-(pyridoxal phosphate)-L-lysyl-[4-amino-5-hydroxymethyl-2-methylpyrimidine phosphate synthase] + L-histidyl-[4-amino-5-hydroxymethyl-2-methylpyrimidine phosphate synthase] + 2 Fe(3+) + 4 H2O = L-lysyl-[4-amino-5-hydroxymethyl-2-methylpyrimidine phosphate synthase] + (2S)-2-amino-5-hydroxy-4-oxopentanoyl-[4-amino-5-hydroxymethyl-2-methylpyrimidine phosphate synthase] + 4-amino-2-methyl-5-(phosphooxymethyl)pyrimidine + 3-oxopropanoate + 2 Fe(2+) + 2 H(+)</text>
        <dbReference type="Rhea" id="RHEA:65756"/>
        <dbReference type="Rhea" id="RHEA-COMP:16892"/>
        <dbReference type="Rhea" id="RHEA-COMP:16893"/>
        <dbReference type="Rhea" id="RHEA-COMP:16894"/>
        <dbReference type="Rhea" id="RHEA-COMP:16895"/>
        <dbReference type="ChEBI" id="CHEBI:15377"/>
        <dbReference type="ChEBI" id="CHEBI:15378"/>
        <dbReference type="ChEBI" id="CHEBI:29033"/>
        <dbReference type="ChEBI" id="CHEBI:29034"/>
        <dbReference type="ChEBI" id="CHEBI:29969"/>
        <dbReference type="ChEBI" id="CHEBI:29979"/>
        <dbReference type="ChEBI" id="CHEBI:33190"/>
        <dbReference type="ChEBI" id="CHEBI:58354"/>
        <dbReference type="ChEBI" id="CHEBI:143915"/>
        <dbReference type="ChEBI" id="CHEBI:157692"/>
    </reaction>
    <physiologicalReaction direction="left-to-right" evidence="11">
        <dbReference type="Rhea" id="RHEA:65757"/>
    </physiologicalReaction>
</comment>
<dbReference type="InterPro" id="IPR015168">
    <property type="entry name" value="SsuA/THI5"/>
</dbReference>
<feature type="domain" description="SsuA/THI5-like" evidence="14">
    <location>
        <begin position="65"/>
        <end position="262"/>
    </location>
</feature>